<reference evidence="1" key="2">
    <citation type="journal article" date="2024" name="Plant">
        <title>Genomic evolution and insights into agronomic trait innovations of Sesamum species.</title>
        <authorList>
            <person name="Miao H."/>
            <person name="Wang L."/>
            <person name="Qu L."/>
            <person name="Liu H."/>
            <person name="Sun Y."/>
            <person name="Le M."/>
            <person name="Wang Q."/>
            <person name="Wei S."/>
            <person name="Zheng Y."/>
            <person name="Lin W."/>
            <person name="Duan Y."/>
            <person name="Cao H."/>
            <person name="Xiong S."/>
            <person name="Wang X."/>
            <person name="Wei L."/>
            <person name="Li C."/>
            <person name="Ma Q."/>
            <person name="Ju M."/>
            <person name="Zhao R."/>
            <person name="Li G."/>
            <person name="Mu C."/>
            <person name="Tian Q."/>
            <person name="Mei H."/>
            <person name="Zhang T."/>
            <person name="Gao T."/>
            <person name="Zhang H."/>
        </authorList>
    </citation>
    <scope>NUCLEOTIDE SEQUENCE</scope>
    <source>
        <strain evidence="1">KEN1</strain>
    </source>
</reference>
<dbReference type="EMBL" id="JACGWN010000003">
    <property type="protein sequence ID" value="KAL0455309.1"/>
    <property type="molecule type" value="Genomic_DNA"/>
</dbReference>
<name>A0AAW2XQ68_9LAMI</name>
<protein>
    <recommendedName>
        <fullName evidence="2">Retrotransposon gag domain-containing protein</fullName>
    </recommendedName>
</protein>
<evidence type="ECO:0008006" key="2">
    <source>
        <dbReference type="Google" id="ProtNLM"/>
    </source>
</evidence>
<proteinExistence type="predicted"/>
<organism evidence="1">
    <name type="scientific">Sesamum latifolium</name>
    <dbReference type="NCBI Taxonomy" id="2727402"/>
    <lineage>
        <taxon>Eukaryota</taxon>
        <taxon>Viridiplantae</taxon>
        <taxon>Streptophyta</taxon>
        <taxon>Embryophyta</taxon>
        <taxon>Tracheophyta</taxon>
        <taxon>Spermatophyta</taxon>
        <taxon>Magnoliopsida</taxon>
        <taxon>eudicotyledons</taxon>
        <taxon>Gunneridae</taxon>
        <taxon>Pentapetalae</taxon>
        <taxon>asterids</taxon>
        <taxon>lamiids</taxon>
        <taxon>Lamiales</taxon>
        <taxon>Pedaliaceae</taxon>
        <taxon>Sesamum</taxon>
    </lineage>
</organism>
<sequence length="88" mass="10205">MDLEFHQQEYRRSLVYTSLARDLWLELESHFGESNGPLLYEINREISVLTQGDMSVVVYFTKLKKLWDKLACLNPFPTCFCGASRALA</sequence>
<evidence type="ECO:0000313" key="1">
    <source>
        <dbReference type="EMBL" id="KAL0455309.1"/>
    </source>
</evidence>
<dbReference type="PANTHER" id="PTHR37610">
    <property type="entry name" value="CCHC-TYPE DOMAIN-CONTAINING PROTEIN"/>
    <property type="match status" value="1"/>
</dbReference>
<gene>
    <name evidence="1" type="ORF">Slati_0870100</name>
</gene>
<dbReference type="AlphaFoldDB" id="A0AAW2XQ68"/>
<comment type="caution">
    <text evidence="1">The sequence shown here is derived from an EMBL/GenBank/DDBJ whole genome shotgun (WGS) entry which is preliminary data.</text>
</comment>
<reference evidence="1" key="1">
    <citation type="submission" date="2020-06" db="EMBL/GenBank/DDBJ databases">
        <authorList>
            <person name="Li T."/>
            <person name="Hu X."/>
            <person name="Zhang T."/>
            <person name="Song X."/>
            <person name="Zhang H."/>
            <person name="Dai N."/>
            <person name="Sheng W."/>
            <person name="Hou X."/>
            <person name="Wei L."/>
        </authorList>
    </citation>
    <scope>NUCLEOTIDE SEQUENCE</scope>
    <source>
        <strain evidence="1">KEN1</strain>
        <tissue evidence="1">Leaf</tissue>
    </source>
</reference>
<dbReference type="PANTHER" id="PTHR37610:SF40">
    <property type="entry name" value="OS01G0909600 PROTEIN"/>
    <property type="match status" value="1"/>
</dbReference>
<accession>A0AAW2XQ68</accession>